<evidence type="ECO:0000313" key="2">
    <source>
        <dbReference type="EMBL" id="EOW83851.1"/>
    </source>
</evidence>
<feature type="transmembrane region" description="Helical" evidence="1">
    <location>
        <begin position="9"/>
        <end position="25"/>
    </location>
</feature>
<keyword evidence="1" id="KW-0472">Membrane</keyword>
<dbReference type="AlphaFoldDB" id="S0KKZ3"/>
<dbReference type="RefSeq" id="WP_016183768.1">
    <property type="nucleotide sequence ID" value="NZ_JXKI01000005.1"/>
</dbReference>
<dbReference type="EMBL" id="ASWJ01000006">
    <property type="protein sequence ID" value="EOW83851.1"/>
    <property type="molecule type" value="Genomic_DNA"/>
</dbReference>
<proteinExistence type="predicted"/>
<protein>
    <submittedName>
        <fullName evidence="2">Uncharacterized protein</fullName>
    </submittedName>
</protein>
<dbReference type="STRING" id="1121865.OMW_01655"/>
<comment type="caution">
    <text evidence="2">The sequence shown here is derived from an EMBL/GenBank/DDBJ whole genome shotgun (WGS) entry which is preliminary data.</text>
</comment>
<organism evidence="2 3">
    <name type="scientific">Enterococcus columbae DSM 7374 = ATCC 51263</name>
    <dbReference type="NCBI Taxonomy" id="1121865"/>
    <lineage>
        <taxon>Bacteria</taxon>
        <taxon>Bacillati</taxon>
        <taxon>Bacillota</taxon>
        <taxon>Bacilli</taxon>
        <taxon>Lactobacillales</taxon>
        <taxon>Enterococcaceae</taxon>
        <taxon>Enterococcus</taxon>
    </lineage>
</organism>
<feature type="transmembrane region" description="Helical" evidence="1">
    <location>
        <begin position="72"/>
        <end position="89"/>
    </location>
</feature>
<feature type="transmembrane region" description="Helical" evidence="1">
    <location>
        <begin position="37"/>
        <end position="60"/>
    </location>
</feature>
<dbReference type="PATRIC" id="fig|1121865.3.peg.1599"/>
<evidence type="ECO:0000256" key="1">
    <source>
        <dbReference type="SAM" id="Phobius"/>
    </source>
</evidence>
<dbReference type="Proteomes" id="UP000014113">
    <property type="component" value="Unassembled WGS sequence"/>
</dbReference>
<evidence type="ECO:0000313" key="3">
    <source>
        <dbReference type="Proteomes" id="UP000014113"/>
    </source>
</evidence>
<keyword evidence="3" id="KW-1185">Reference proteome</keyword>
<gene>
    <name evidence="2" type="ORF">I568_01298</name>
</gene>
<keyword evidence="1" id="KW-0812">Transmembrane</keyword>
<reference evidence="2 3" key="1">
    <citation type="submission" date="2013-03" db="EMBL/GenBank/DDBJ databases">
        <title>The Genome Sequence of Enterococcus columbae ATCC_51263 (PacBio/Illumina hybrid assembly).</title>
        <authorList>
            <consortium name="The Broad Institute Genomics Platform"/>
            <consortium name="The Broad Institute Genome Sequencing Center for Infectious Disease"/>
            <person name="Earl A."/>
            <person name="Russ C."/>
            <person name="Gilmore M."/>
            <person name="Surin D."/>
            <person name="Walker B."/>
            <person name="Young S."/>
            <person name="Zeng Q."/>
            <person name="Gargeya S."/>
            <person name="Fitzgerald M."/>
            <person name="Haas B."/>
            <person name="Abouelleil A."/>
            <person name="Allen A.W."/>
            <person name="Alvarado L."/>
            <person name="Arachchi H.M."/>
            <person name="Berlin A.M."/>
            <person name="Chapman S.B."/>
            <person name="Gainer-Dewar J."/>
            <person name="Goldberg J."/>
            <person name="Griggs A."/>
            <person name="Gujja S."/>
            <person name="Hansen M."/>
            <person name="Howarth C."/>
            <person name="Imamovic A."/>
            <person name="Ireland A."/>
            <person name="Larimer J."/>
            <person name="McCowan C."/>
            <person name="Murphy C."/>
            <person name="Pearson M."/>
            <person name="Poon T.W."/>
            <person name="Priest M."/>
            <person name="Roberts A."/>
            <person name="Saif S."/>
            <person name="Shea T."/>
            <person name="Sisk P."/>
            <person name="Sykes S."/>
            <person name="Wortman J."/>
            <person name="Nusbaum C."/>
            <person name="Birren B."/>
        </authorList>
    </citation>
    <scope>NUCLEOTIDE SEQUENCE [LARGE SCALE GENOMIC DNA]</scope>
    <source>
        <strain evidence="2 3">ATCC 51263</strain>
    </source>
</reference>
<keyword evidence="1" id="KW-1133">Transmembrane helix</keyword>
<name>S0KKZ3_9ENTE</name>
<accession>S0KKZ3</accession>
<sequence>MNTKSKRQFFLACLVTFIHIIWHVFREYIQAFLSMNQLLAAFFVGQFMIQLLCLFLLAIFLGKAALAKNKIAWIYLGLFFINLILSLSVY</sequence>